<accession>A0AAD9S8I7</accession>
<feature type="compositionally biased region" description="Basic and acidic residues" evidence="1">
    <location>
        <begin position="55"/>
        <end position="75"/>
    </location>
</feature>
<comment type="caution">
    <text evidence="3">The sequence shown here is derived from an EMBL/GenBank/DDBJ whole genome shotgun (WGS) entry which is preliminary data.</text>
</comment>
<sequence length="321" mass="34776">MNSNTDYWYSAPEVVHAVKDHFPEPVHVSAAGTEYMKTGQWPHVPESHYPGAQNTEEHHPEEHYAEENHPEEPHPEAGPQKEGTRKRICGLASRTFWVVLSVTAVAIVGAAVGIGIGVSIANRSRSTESLSSSSTSASASSISTASTSLVTTSPSSSTSDTPTTTSAQSTSVTTTSVVGPSATLYRDCPSSDETLYDITLGDKEYMFRKYCSTTMVATGDVLVSKYTADLNTCINQCAEYNYNNSTEIAAGANACAQDSFKWQREPEVKALACNGYPYTNNTNYAVSHGTAIFRKNHQVRRLREGLIQITFGNHTASKDQQ</sequence>
<evidence type="ECO:0000313" key="4">
    <source>
        <dbReference type="Proteomes" id="UP001265746"/>
    </source>
</evidence>
<reference evidence="3" key="1">
    <citation type="submission" date="2023-06" db="EMBL/GenBank/DDBJ databases">
        <authorList>
            <person name="Noh H."/>
        </authorList>
    </citation>
    <scope>NUCLEOTIDE SEQUENCE</scope>
    <source>
        <strain evidence="3">DUCC20226</strain>
    </source>
</reference>
<feature type="region of interest" description="Disordered" evidence="1">
    <location>
        <begin position="40"/>
        <end position="85"/>
    </location>
</feature>
<evidence type="ECO:0000256" key="1">
    <source>
        <dbReference type="SAM" id="MobiDB-lite"/>
    </source>
</evidence>
<dbReference type="Proteomes" id="UP001265746">
    <property type="component" value="Unassembled WGS sequence"/>
</dbReference>
<keyword evidence="2" id="KW-0812">Transmembrane</keyword>
<feature type="compositionally biased region" description="Low complexity" evidence="1">
    <location>
        <begin position="127"/>
        <end position="173"/>
    </location>
</feature>
<dbReference type="AlphaFoldDB" id="A0AAD9S8I7"/>
<keyword evidence="2" id="KW-0472">Membrane</keyword>
<proteinExistence type="predicted"/>
<feature type="region of interest" description="Disordered" evidence="1">
    <location>
        <begin position="124"/>
        <end position="173"/>
    </location>
</feature>
<feature type="transmembrane region" description="Helical" evidence="2">
    <location>
        <begin position="95"/>
        <end position="121"/>
    </location>
</feature>
<evidence type="ECO:0000313" key="3">
    <source>
        <dbReference type="EMBL" id="KAK2602129.1"/>
    </source>
</evidence>
<evidence type="ECO:0000256" key="2">
    <source>
        <dbReference type="SAM" id="Phobius"/>
    </source>
</evidence>
<dbReference type="EMBL" id="JAUJFL010000005">
    <property type="protein sequence ID" value="KAK2602129.1"/>
    <property type="molecule type" value="Genomic_DNA"/>
</dbReference>
<keyword evidence="4" id="KW-1185">Reference proteome</keyword>
<keyword evidence="2" id="KW-1133">Transmembrane helix</keyword>
<gene>
    <name evidence="3" type="ORF">N8I77_008687</name>
</gene>
<protein>
    <submittedName>
        <fullName evidence="3">Uncharacterized protein</fullName>
    </submittedName>
</protein>
<organism evidence="3 4">
    <name type="scientific">Phomopsis amygdali</name>
    <name type="common">Fusicoccum amygdali</name>
    <dbReference type="NCBI Taxonomy" id="1214568"/>
    <lineage>
        <taxon>Eukaryota</taxon>
        <taxon>Fungi</taxon>
        <taxon>Dikarya</taxon>
        <taxon>Ascomycota</taxon>
        <taxon>Pezizomycotina</taxon>
        <taxon>Sordariomycetes</taxon>
        <taxon>Sordariomycetidae</taxon>
        <taxon>Diaporthales</taxon>
        <taxon>Diaporthaceae</taxon>
        <taxon>Diaporthe</taxon>
    </lineage>
</organism>
<name>A0AAD9S8I7_PHOAM</name>